<dbReference type="InterPro" id="IPR037518">
    <property type="entry name" value="MPN"/>
</dbReference>
<dbReference type="Pfam" id="PF04002">
    <property type="entry name" value="RadC"/>
    <property type="match status" value="1"/>
</dbReference>
<comment type="similarity">
    <text evidence="1 7">Belongs to the UPF0758 family.</text>
</comment>
<evidence type="ECO:0000256" key="2">
    <source>
        <dbReference type="ARBA" id="ARBA00022670"/>
    </source>
</evidence>
<accession>A0ABN8BKY8</accession>
<evidence type="ECO:0000256" key="7">
    <source>
        <dbReference type="RuleBase" id="RU003797"/>
    </source>
</evidence>
<dbReference type="PROSITE" id="PS01302">
    <property type="entry name" value="UPF0758"/>
    <property type="match status" value="1"/>
</dbReference>
<dbReference type="CDD" id="cd08071">
    <property type="entry name" value="MPN_DUF2466"/>
    <property type="match status" value="1"/>
</dbReference>
<evidence type="ECO:0000256" key="3">
    <source>
        <dbReference type="ARBA" id="ARBA00022723"/>
    </source>
</evidence>
<evidence type="ECO:0000256" key="6">
    <source>
        <dbReference type="ARBA" id="ARBA00023049"/>
    </source>
</evidence>
<dbReference type="InterPro" id="IPR001405">
    <property type="entry name" value="UPF0758"/>
</dbReference>
<dbReference type="InterPro" id="IPR025657">
    <property type="entry name" value="RadC_JAB"/>
</dbReference>
<evidence type="ECO:0000256" key="5">
    <source>
        <dbReference type="ARBA" id="ARBA00022833"/>
    </source>
</evidence>
<dbReference type="InterPro" id="IPR020891">
    <property type="entry name" value="UPF0758_CS"/>
</dbReference>
<sequence length="230" mass="26190">MMVQTNRALVSQLQDYELLQRYFQAHELSKVDQASELKAFLDEFNSLEGFKHAATDRMNVYVNGHVRVRQGLLAAIEFGERVARTVPKIQGRVIGSQNFGNELIKAMRGLEQEQLWLFSLDTRHQIIATDVIHIGSLRTCPFHIRDVIRKALKYNAQSIILAHNHPSGQSEPSEKDLRLSKEMAKAADLFEIALLDSFIVGADDYTSLREEGAFSVFDELKELETNMKLK</sequence>
<dbReference type="PANTHER" id="PTHR30471">
    <property type="entry name" value="DNA REPAIR PROTEIN RADC"/>
    <property type="match status" value="1"/>
</dbReference>
<gene>
    <name evidence="9" type="ORF">WFA24289_01698</name>
</gene>
<dbReference type="NCBIfam" id="TIGR00608">
    <property type="entry name" value="radc"/>
    <property type="match status" value="1"/>
</dbReference>
<dbReference type="EMBL" id="CAKKNS010000008">
    <property type="protein sequence ID" value="CAH0417363.1"/>
    <property type="molecule type" value="Genomic_DNA"/>
</dbReference>
<keyword evidence="10" id="KW-1185">Reference proteome</keyword>
<comment type="caution">
    <text evidence="9">The sequence shown here is derived from an EMBL/GenBank/DDBJ whole genome shotgun (WGS) entry which is preliminary data.</text>
</comment>
<evidence type="ECO:0000313" key="10">
    <source>
        <dbReference type="Proteomes" id="UP000789707"/>
    </source>
</evidence>
<dbReference type="PANTHER" id="PTHR30471:SF3">
    <property type="entry name" value="UPF0758 PROTEIN YEES-RELATED"/>
    <property type="match status" value="1"/>
</dbReference>
<dbReference type="Proteomes" id="UP000789707">
    <property type="component" value="Unassembled WGS sequence"/>
</dbReference>
<name>A0ABN8BKY8_9LACO</name>
<feature type="domain" description="MPN" evidence="8">
    <location>
        <begin position="92"/>
        <end position="214"/>
    </location>
</feature>
<organism evidence="9 10">
    <name type="scientific">Periweissella fabaria</name>
    <dbReference type="NCBI Taxonomy" id="546157"/>
    <lineage>
        <taxon>Bacteria</taxon>
        <taxon>Bacillati</taxon>
        <taxon>Bacillota</taxon>
        <taxon>Bacilli</taxon>
        <taxon>Lactobacillales</taxon>
        <taxon>Lactobacillaceae</taxon>
        <taxon>Periweissella</taxon>
    </lineage>
</organism>
<proteinExistence type="inferred from homology"/>
<dbReference type="Gene3D" id="3.40.140.10">
    <property type="entry name" value="Cytidine Deaminase, domain 2"/>
    <property type="match status" value="1"/>
</dbReference>
<protein>
    <recommendedName>
        <fullName evidence="8">MPN domain-containing protein</fullName>
    </recommendedName>
</protein>
<reference evidence="9 10" key="1">
    <citation type="submission" date="2021-11" db="EMBL/GenBank/DDBJ databases">
        <authorList>
            <person name="Depoorter E."/>
        </authorList>
    </citation>
    <scope>NUCLEOTIDE SEQUENCE [LARGE SCALE GENOMIC DNA]</scope>
    <source>
        <strain evidence="9 10">LMG 24289</strain>
    </source>
</reference>
<keyword evidence="4" id="KW-0378">Hydrolase</keyword>
<evidence type="ECO:0000256" key="4">
    <source>
        <dbReference type="ARBA" id="ARBA00022801"/>
    </source>
</evidence>
<evidence type="ECO:0000313" key="9">
    <source>
        <dbReference type="EMBL" id="CAH0417363.1"/>
    </source>
</evidence>
<keyword evidence="6" id="KW-0482">Metalloprotease</keyword>
<keyword evidence="3" id="KW-0479">Metal-binding</keyword>
<dbReference type="RefSeq" id="WP_230097387.1">
    <property type="nucleotide sequence ID" value="NZ_CAKKNS010000008.1"/>
</dbReference>
<dbReference type="PROSITE" id="PS50249">
    <property type="entry name" value="MPN"/>
    <property type="match status" value="1"/>
</dbReference>
<evidence type="ECO:0000256" key="1">
    <source>
        <dbReference type="ARBA" id="ARBA00010243"/>
    </source>
</evidence>
<keyword evidence="5" id="KW-0862">Zinc</keyword>
<keyword evidence="2" id="KW-0645">Protease</keyword>
<evidence type="ECO:0000259" key="8">
    <source>
        <dbReference type="PROSITE" id="PS50249"/>
    </source>
</evidence>